<dbReference type="Pfam" id="PF22336">
    <property type="entry name" value="RhiE-like_linker"/>
    <property type="match status" value="2"/>
</dbReference>
<dbReference type="PROSITE" id="PS00606">
    <property type="entry name" value="KS3_1"/>
    <property type="match status" value="1"/>
</dbReference>
<dbReference type="PANTHER" id="PTHR43775">
    <property type="entry name" value="FATTY ACID SYNTHASE"/>
    <property type="match status" value="1"/>
</dbReference>
<dbReference type="InterPro" id="IPR020841">
    <property type="entry name" value="PKS_Beta-ketoAc_synthase_dom"/>
</dbReference>
<dbReference type="InterPro" id="IPR014031">
    <property type="entry name" value="Ketoacyl_synth_C"/>
</dbReference>
<evidence type="ECO:0000256" key="5">
    <source>
        <dbReference type="ARBA" id="ARBA00022553"/>
    </source>
</evidence>
<dbReference type="SMART" id="SM00823">
    <property type="entry name" value="PKS_PP"/>
    <property type="match status" value="1"/>
</dbReference>
<organism evidence="13 14">
    <name type="scientific">Paenibacillus harenae</name>
    <dbReference type="NCBI Taxonomy" id="306543"/>
    <lineage>
        <taxon>Bacteria</taxon>
        <taxon>Bacillati</taxon>
        <taxon>Bacillota</taxon>
        <taxon>Bacilli</taxon>
        <taxon>Bacillales</taxon>
        <taxon>Paenibacillaceae</taxon>
        <taxon>Paenibacillus</taxon>
    </lineage>
</organism>
<feature type="region of interest" description="C-terminal hotdog fold" evidence="8">
    <location>
        <begin position="1742"/>
        <end position="1885"/>
    </location>
</feature>
<dbReference type="PANTHER" id="PTHR43775:SF37">
    <property type="entry name" value="SI:DKEY-61P9.11"/>
    <property type="match status" value="1"/>
</dbReference>
<dbReference type="InterPro" id="IPR009081">
    <property type="entry name" value="PP-bd_ACP"/>
</dbReference>
<dbReference type="SUPFAM" id="SSF53901">
    <property type="entry name" value="Thiolase-like"/>
    <property type="match status" value="1"/>
</dbReference>
<keyword evidence="6 13" id="KW-0808">Transferase</keyword>
<feature type="domain" description="PKS/mFAS DH" evidence="12">
    <location>
        <begin position="1605"/>
        <end position="1885"/>
    </location>
</feature>
<evidence type="ECO:0000259" key="12">
    <source>
        <dbReference type="PROSITE" id="PS52019"/>
    </source>
</evidence>
<dbReference type="Gene3D" id="3.40.47.10">
    <property type="match status" value="1"/>
</dbReference>
<evidence type="ECO:0000313" key="14">
    <source>
        <dbReference type="Proteomes" id="UP001229346"/>
    </source>
</evidence>
<dbReference type="InterPro" id="IPR032821">
    <property type="entry name" value="PKS_assoc"/>
</dbReference>
<dbReference type="InterPro" id="IPR049551">
    <property type="entry name" value="PKS_DH_C"/>
</dbReference>
<keyword evidence="5" id="KW-0597">Phosphoprotein</keyword>
<feature type="region of interest" description="Disordered" evidence="9">
    <location>
        <begin position="26"/>
        <end position="46"/>
    </location>
</feature>
<evidence type="ECO:0000259" key="11">
    <source>
        <dbReference type="PROSITE" id="PS52004"/>
    </source>
</evidence>
<evidence type="ECO:0000259" key="10">
    <source>
        <dbReference type="PROSITE" id="PS50075"/>
    </source>
</evidence>
<dbReference type="InterPro" id="IPR054514">
    <property type="entry name" value="RhiE-like_linker"/>
</dbReference>
<dbReference type="EMBL" id="JAUSSU010000011">
    <property type="protein sequence ID" value="MDQ0115567.1"/>
    <property type="molecule type" value="Genomic_DNA"/>
</dbReference>
<proteinExistence type="predicted"/>
<dbReference type="SUPFAM" id="SSF51735">
    <property type="entry name" value="NAD(P)-binding Rossmann-fold domains"/>
    <property type="match status" value="1"/>
</dbReference>
<dbReference type="InterPro" id="IPR018201">
    <property type="entry name" value="Ketoacyl_synth_AS"/>
</dbReference>
<dbReference type="PROSITE" id="PS50075">
    <property type="entry name" value="CARRIER"/>
    <property type="match status" value="1"/>
</dbReference>
<feature type="active site" description="Proton acceptor; for dehydratase activity" evidence="8">
    <location>
        <position position="1634"/>
    </location>
</feature>
<dbReference type="Pfam" id="PF00550">
    <property type="entry name" value="PP-binding"/>
    <property type="match status" value="1"/>
</dbReference>
<dbReference type="InterPro" id="IPR050091">
    <property type="entry name" value="PKS_NRPS_Biosynth_Enz"/>
</dbReference>
<comment type="pathway">
    <text evidence="2">Antibiotic biosynthesis.</text>
</comment>
<sequence>MSKQPRLGNNPLAWLTSTTAVKAEAAAKAKHDEASPPAVTEKTSGAKKLVLNKRTQKSNPQSYYFMPFSAKTTEALGRRLQDLLSWLEEEGANERIEDIAYTLLIGRSHFNQRSALLVSDIVELKSSLQTILQTGTAPSYVTKPEQKRKAANDAETVSRGNKWLQQLASGGKSAEEEESVLLQVAELYVQGAALNWGLMAINGKRISMPTYPFAKERFWLPEDVRKPSSFATQSVLRSSPVDAATETVLYGIDWVSAPVAAAKQPSFYRVLVMEAGDGYSQHVRQRMQSITGLTIDVITVHAGDSYAELGNGIIRIRTDAADDYIRLFESLKAQNRLPELLLNFWPFSNTEGDRKSQLSIGVQVYFHLVRALHQLSIQTLKRLLHLYPSDYSNPASYHEAVGGYSRSLQMVQPQLQLSVIGAQQHKIEDLIELSIQEALTPFRDLDREVRYNNKLRTVRKAQRIPMNTNGGLDMLKHQGVYLITGGTGGLGLLFAEELAVQYKARLALIGRSELDAKRQLKIDALRGLGADVIYIQGDVGSRTDLTKAMETVKERWGRVNGVLHAAGQMEGELVLHKTEEKFASIMQPKIEGTVLLDELTSGEELDFFALFSSTSAYLGDIGQCDYAIGNRFLDSYAAYREELRSQGKRSGQTLSVNWPIWRDGGMHLSKEAEELYLQASGMSYLEKEAGLSAFNQLLRSGRCQGMVLAGNRERMERFLQIEEIEPPIAEAAVSPVSNEESMIGTERRLLLDLKQIAADYVKMPPEKMDLEENLGNYGFDSIDLKKLAKQLSDYFRISVSPTVFFAHSSLQSISEHLLDSFGDSILMHYSRLEPAAAHTPKQPALQQAAAPARKETFNQPAGVSIAPDLQSVKEPVAIIGVHGIFPQSNGLDEFWSHLKAEKDLITEIPGDRWNYRDFYKEGGPAKGKQNTKWGGFIRDADKFDPSFFHISPREAELIDPQHRLFLESVWKTIENAGYRSSSLEGRNIGVFVGAQFTDYHQLLDQQGIFHANLATGNAHTMLPNRVSYLMDWHGPSESIDTACSSSLVAVHRAVKSIQSGESELAVAGGVSLMLNPQTLTTISQLGVLSPDGRCRTFDTRANGYVRGEGVGSILLKPLSKAQADGDHIYAVIKGSAENHGGKANSLTAPNSEAQASVLLRAYEEAGVDPEHITYIETHGTGTELGDPVEIEGLKKAFRDLYKRRGQTPAKRNYCGLGSLKTNIGHLEPASGIAGILKVVLAIRHQTLPGTVHFEQKNPYIEIDDSPFYIIDKTRSWTTGLDAAGRTIPRIAAVSSFGFGGSNAHVVIEEFSHAAQRVPSDEPQVIVLSAKTEERLKAYAADLCRFLIPGKDAAMESVLPQFEARKLLRGDLARELSGLIHVQDQEIEAYETFEELVGTDSMVMEQFCRIVGSRYGLDVQVDWLSECSSLDKLAGRMMAEHQASIYAFYGKGLPRQDEKEAASASSESVHSLADLAYTLQTGREAMDERLAVVASTIEELTDKLSAFVQDRADERAVLRGNITGQTRLSFLDGEAGKQFIAMVQQNREMNKLAELWTLGIDFNWQLIHGGHDPKRVPAPTYPFARERYWLPNASGKKGDADATRLHPMLERNTSTFHEQKFTTTLRGNEFYIADHTVAGCQVLPGVAMIEMARKAGELATVSSVYKLGNMLWAQPVEVISGSQQEINMSLYINEEDQVEFELFTISADDRVVHAQGMLQTSEEQEARQVEAFLDLEELRNRLDGRMSGEACYQWFKEIGLDYGPSFRIVQDLWHEGHEALSMLRLPAHLQGDFNEWGLHPSLLDGALHTISSLQDGIEPQPLSLPFALDEVEILRPLVPVCYAYMKLTAADGRLKKYDITITDEMGRVLVQMKQFSVKPVRGHEPDQRDQLLKLFQKLQDGELAVNEVEQLTGRFA</sequence>
<evidence type="ECO:0000256" key="2">
    <source>
        <dbReference type="ARBA" id="ARBA00004792"/>
    </source>
</evidence>
<feature type="domain" description="Ketosynthase family 3 (KS3)" evidence="11">
    <location>
        <begin position="873"/>
        <end position="1309"/>
    </location>
</feature>
<dbReference type="InterPro" id="IPR020806">
    <property type="entry name" value="PKS_PP-bd"/>
</dbReference>
<dbReference type="Gene3D" id="1.10.1200.10">
    <property type="entry name" value="ACP-like"/>
    <property type="match status" value="2"/>
</dbReference>
<dbReference type="Proteomes" id="UP001229346">
    <property type="component" value="Unassembled WGS sequence"/>
</dbReference>
<dbReference type="InterPro" id="IPR013968">
    <property type="entry name" value="PKS_KR"/>
</dbReference>
<dbReference type="Pfam" id="PF21394">
    <property type="entry name" value="Beta-ketacyl_N"/>
    <property type="match status" value="1"/>
</dbReference>
<evidence type="ECO:0000256" key="4">
    <source>
        <dbReference type="ARBA" id="ARBA00022490"/>
    </source>
</evidence>
<dbReference type="Pfam" id="PF00109">
    <property type="entry name" value="ketoacyl-synt"/>
    <property type="match status" value="1"/>
</dbReference>
<evidence type="ECO:0000313" key="13">
    <source>
        <dbReference type="EMBL" id="MDQ0115567.1"/>
    </source>
</evidence>
<dbReference type="Pfam" id="PF14765">
    <property type="entry name" value="PS-DH"/>
    <property type="match status" value="1"/>
</dbReference>
<evidence type="ECO:0000256" key="8">
    <source>
        <dbReference type="PROSITE-ProRule" id="PRU01363"/>
    </source>
</evidence>
<dbReference type="Pfam" id="PF16197">
    <property type="entry name" value="KAsynt_C_assoc"/>
    <property type="match status" value="1"/>
</dbReference>
<dbReference type="InterPro" id="IPR036291">
    <property type="entry name" value="NAD(P)-bd_dom_sf"/>
</dbReference>
<evidence type="ECO:0000256" key="6">
    <source>
        <dbReference type="ARBA" id="ARBA00022679"/>
    </source>
</evidence>
<dbReference type="Gene3D" id="3.40.50.720">
    <property type="entry name" value="NAD(P)-binding Rossmann-like Domain"/>
    <property type="match status" value="1"/>
</dbReference>
<dbReference type="Gene3D" id="3.10.129.110">
    <property type="entry name" value="Polyketide synthase dehydratase"/>
    <property type="match status" value="1"/>
</dbReference>
<evidence type="ECO:0000256" key="7">
    <source>
        <dbReference type="ARBA" id="ARBA00022737"/>
    </source>
</evidence>
<comment type="subcellular location">
    <subcellularLocation>
        <location evidence="1">Cytoplasm</location>
    </subcellularLocation>
</comment>
<protein>
    <submittedName>
        <fullName evidence="13">Acyl transferase domain-containing protein/acyl carrier protein</fullName>
    </submittedName>
</protein>
<dbReference type="PROSITE" id="PS52019">
    <property type="entry name" value="PKS_MFAS_DH"/>
    <property type="match status" value="1"/>
</dbReference>
<dbReference type="SMART" id="SM00825">
    <property type="entry name" value="PKS_KS"/>
    <property type="match status" value="1"/>
</dbReference>
<feature type="region of interest" description="N-terminal hotdog fold" evidence="8">
    <location>
        <begin position="1605"/>
        <end position="1724"/>
    </location>
</feature>
<dbReference type="InterPro" id="IPR020807">
    <property type="entry name" value="PKS_DH"/>
</dbReference>
<dbReference type="InterPro" id="IPR036736">
    <property type="entry name" value="ACP-like_sf"/>
</dbReference>
<dbReference type="SUPFAM" id="SSF47336">
    <property type="entry name" value="ACP-like"/>
    <property type="match status" value="2"/>
</dbReference>
<dbReference type="RefSeq" id="WP_307207317.1">
    <property type="nucleotide sequence ID" value="NZ_JAUSSU010000011.1"/>
</dbReference>
<dbReference type="Pfam" id="PF21089">
    <property type="entry name" value="PKS_DH_N"/>
    <property type="match status" value="1"/>
</dbReference>
<keyword evidence="14" id="KW-1185">Reference proteome</keyword>
<reference evidence="13 14" key="1">
    <citation type="submission" date="2023-07" db="EMBL/GenBank/DDBJ databases">
        <title>Sorghum-associated microbial communities from plants grown in Nebraska, USA.</title>
        <authorList>
            <person name="Schachtman D."/>
        </authorList>
    </citation>
    <scope>NUCLEOTIDE SEQUENCE [LARGE SCALE GENOMIC DNA]</scope>
    <source>
        <strain evidence="13 14">CC482</strain>
    </source>
</reference>
<dbReference type="SMART" id="SM00822">
    <property type="entry name" value="PKS_KR"/>
    <property type="match status" value="1"/>
</dbReference>
<evidence type="ECO:0000256" key="3">
    <source>
        <dbReference type="ARBA" id="ARBA00022450"/>
    </source>
</evidence>
<dbReference type="InterPro" id="IPR049552">
    <property type="entry name" value="PKS_DH_N"/>
</dbReference>
<dbReference type="InterPro" id="IPR042104">
    <property type="entry name" value="PKS_dehydratase_sf"/>
</dbReference>
<feature type="domain" description="Carrier" evidence="10">
    <location>
        <begin position="747"/>
        <end position="821"/>
    </location>
</feature>
<dbReference type="Gene3D" id="3.30.70.3290">
    <property type="match status" value="2"/>
</dbReference>
<evidence type="ECO:0000256" key="1">
    <source>
        <dbReference type="ARBA" id="ARBA00004496"/>
    </source>
</evidence>
<dbReference type="InterPro" id="IPR049900">
    <property type="entry name" value="PKS_mFAS_DH"/>
</dbReference>
<dbReference type="Pfam" id="PF08659">
    <property type="entry name" value="KR"/>
    <property type="match status" value="1"/>
</dbReference>
<dbReference type="GO" id="GO:0016740">
    <property type="term" value="F:transferase activity"/>
    <property type="evidence" value="ECO:0007669"/>
    <property type="project" value="UniProtKB-KW"/>
</dbReference>
<dbReference type="InterPro" id="IPR016039">
    <property type="entry name" value="Thiolase-like"/>
</dbReference>
<accession>A0ABT9U7E6</accession>
<comment type="caution">
    <text evidence="13">The sequence shown here is derived from an EMBL/GenBank/DDBJ whole genome shotgun (WGS) entry which is preliminary data.</text>
</comment>
<dbReference type="SMART" id="SM00826">
    <property type="entry name" value="PKS_DH"/>
    <property type="match status" value="1"/>
</dbReference>
<dbReference type="CDD" id="cd00833">
    <property type="entry name" value="PKS"/>
    <property type="match status" value="1"/>
</dbReference>
<dbReference type="InterPro" id="IPR014030">
    <property type="entry name" value="Ketoacyl_synth_N"/>
</dbReference>
<gene>
    <name evidence="13" type="ORF">J2T15_005034</name>
</gene>
<dbReference type="InterPro" id="IPR057326">
    <property type="entry name" value="KR_dom"/>
</dbReference>
<keyword evidence="4" id="KW-0963">Cytoplasm</keyword>
<feature type="active site" description="Proton donor; for dehydratase activity" evidence="8">
    <location>
        <position position="1803"/>
    </location>
</feature>
<keyword evidence="7" id="KW-0677">Repeat</keyword>
<evidence type="ECO:0000256" key="9">
    <source>
        <dbReference type="SAM" id="MobiDB-lite"/>
    </source>
</evidence>
<dbReference type="Pfam" id="PF02801">
    <property type="entry name" value="Ketoacyl-synt_C"/>
    <property type="match status" value="1"/>
</dbReference>
<dbReference type="CDD" id="cd08953">
    <property type="entry name" value="KR_2_SDR_x"/>
    <property type="match status" value="1"/>
</dbReference>
<keyword evidence="3" id="KW-0596">Phosphopantetheine</keyword>
<name>A0ABT9U7E6_PAEHA</name>
<dbReference type="PROSITE" id="PS52004">
    <property type="entry name" value="KS3_2"/>
    <property type="match status" value="1"/>
</dbReference>
<dbReference type="InterPro" id="IPR049490">
    <property type="entry name" value="C883_1060-like_KR_N"/>
</dbReference>